<organism evidence="2">
    <name type="scientific">Siphoviridae sp. ctnR613</name>
    <dbReference type="NCBI Taxonomy" id="2827939"/>
    <lineage>
        <taxon>Viruses</taxon>
        <taxon>Duplodnaviria</taxon>
        <taxon>Heunggongvirae</taxon>
        <taxon>Uroviricota</taxon>
        <taxon>Caudoviricetes</taxon>
    </lineage>
</organism>
<accession>A0A8S5SNK7</accession>
<protein>
    <submittedName>
        <fullName evidence="2">Uncharacterized protein</fullName>
    </submittedName>
</protein>
<proteinExistence type="predicted"/>
<sequence>MISTIFLMFSMIVLAIITIFLILLFLEALFIVTEYICQNSEFIDFITRKIQNRKR</sequence>
<name>A0A8S5SNK7_9CAUD</name>
<keyword evidence="1" id="KW-1133">Transmembrane helix</keyword>
<reference evidence="2" key="1">
    <citation type="journal article" date="2021" name="Proc. Natl. Acad. Sci. U.S.A.">
        <title>A Catalog of Tens of Thousands of Viruses from Human Metagenomes Reveals Hidden Associations with Chronic Diseases.</title>
        <authorList>
            <person name="Tisza M.J."/>
            <person name="Buck C.B."/>
        </authorList>
    </citation>
    <scope>NUCLEOTIDE SEQUENCE</scope>
    <source>
        <strain evidence="2">CtnR613</strain>
    </source>
</reference>
<keyword evidence="1" id="KW-0812">Transmembrane</keyword>
<evidence type="ECO:0000256" key="1">
    <source>
        <dbReference type="SAM" id="Phobius"/>
    </source>
</evidence>
<evidence type="ECO:0000313" key="2">
    <source>
        <dbReference type="EMBL" id="DAF52652.1"/>
    </source>
</evidence>
<keyword evidence="1" id="KW-0472">Membrane</keyword>
<dbReference type="EMBL" id="BK032640">
    <property type="protein sequence ID" value="DAF52652.1"/>
    <property type="molecule type" value="Genomic_DNA"/>
</dbReference>
<feature type="transmembrane region" description="Helical" evidence="1">
    <location>
        <begin position="6"/>
        <end position="32"/>
    </location>
</feature>